<feature type="transmembrane region" description="Helical" evidence="1">
    <location>
        <begin position="12"/>
        <end position="29"/>
    </location>
</feature>
<feature type="transmembrane region" description="Helical" evidence="1">
    <location>
        <begin position="106"/>
        <end position="136"/>
    </location>
</feature>
<accession>A0A9W4TKW3</accession>
<dbReference type="KEGG" id="fcs:TRV642_4104"/>
<dbReference type="Proteomes" id="UP001152749">
    <property type="component" value="Chromosome"/>
</dbReference>
<evidence type="ECO:0000256" key="1">
    <source>
        <dbReference type="SAM" id="Phobius"/>
    </source>
</evidence>
<dbReference type="EMBL" id="CADCST010000197">
    <property type="protein sequence ID" value="CAA9203445.1"/>
    <property type="molecule type" value="Genomic_DNA"/>
</dbReference>
<dbReference type="RefSeq" id="WP_173968527.1">
    <property type="nucleotide sequence ID" value="NZ_CADCST010000197.1"/>
</dbReference>
<gene>
    <name evidence="2" type="ORF">FLACOL7796_04745</name>
    <name evidence="3" type="ORF">TRV642_4104</name>
</gene>
<keyword evidence="4" id="KW-1185">Reference proteome</keyword>
<reference evidence="3" key="2">
    <citation type="submission" date="2022-09" db="EMBL/GenBank/DDBJ databases">
        <authorList>
            <person name="Duchaud E."/>
        </authorList>
    </citation>
    <scope>NUCLEOTIDE SEQUENCE</scope>
    <source>
        <strain evidence="3">TRV642</strain>
    </source>
</reference>
<dbReference type="Proteomes" id="UP000474567">
    <property type="component" value="Unassembled WGS sequence"/>
</dbReference>
<evidence type="ECO:0000313" key="3">
    <source>
        <dbReference type="EMBL" id="CAI2768807.1"/>
    </source>
</evidence>
<protein>
    <submittedName>
        <fullName evidence="3">Uncharacterized protein</fullName>
    </submittedName>
</protein>
<evidence type="ECO:0000313" key="4">
    <source>
        <dbReference type="Proteomes" id="UP000474567"/>
    </source>
</evidence>
<evidence type="ECO:0000313" key="5">
    <source>
        <dbReference type="Proteomes" id="UP001152749"/>
    </source>
</evidence>
<keyword evidence="1" id="KW-0472">Membrane</keyword>
<evidence type="ECO:0000313" key="2">
    <source>
        <dbReference type="EMBL" id="CAA9203445.1"/>
    </source>
</evidence>
<keyword evidence="1" id="KW-0812">Transmembrane</keyword>
<proteinExistence type="predicted"/>
<keyword evidence="1" id="KW-1133">Transmembrane helix</keyword>
<feature type="transmembrane region" description="Helical" evidence="1">
    <location>
        <begin position="35"/>
        <end position="61"/>
    </location>
</feature>
<name>A0A9W4TKW3_9FLAO</name>
<dbReference type="EMBL" id="OX336425">
    <property type="protein sequence ID" value="CAI2768807.1"/>
    <property type="molecule type" value="Genomic_DNA"/>
</dbReference>
<organism evidence="3 5">
    <name type="scientific">Flavobacterium collinsii</name>
    <dbReference type="NCBI Taxonomy" id="1114861"/>
    <lineage>
        <taxon>Bacteria</taxon>
        <taxon>Pseudomonadati</taxon>
        <taxon>Bacteroidota</taxon>
        <taxon>Flavobacteriia</taxon>
        <taxon>Flavobacteriales</taxon>
        <taxon>Flavobacteriaceae</taxon>
        <taxon>Flavobacterium</taxon>
    </lineage>
</organism>
<dbReference type="AlphaFoldDB" id="A0A9W4TKW3"/>
<reference evidence="2 4" key="1">
    <citation type="submission" date="2020-02" db="EMBL/GenBank/DDBJ databases">
        <authorList>
            <person name="Criscuolo A."/>
        </authorList>
    </citation>
    <scope>NUCLEOTIDE SEQUENCE [LARGE SCALE GENOMIC DNA]</scope>
    <source>
        <strain evidence="2">CECT7796</strain>
    </source>
</reference>
<feature type="transmembrane region" description="Helical" evidence="1">
    <location>
        <begin position="68"/>
        <end position="86"/>
    </location>
</feature>
<sequence>MGEIKKIFKHFWFSEIPFLMAIIYLGISMKEMGELFFVFVGIYIVQLTIYNLILTILFYFFNKIISKKISLIFIVLFSSVLIYLFLKKNYFEGLSIDYYNYHKKYQIVFLITHISDVIIWLCLILNQLLVKFYYVIWQKMKKVWKREKRRLIILF</sequence>